<dbReference type="Gene3D" id="3.30.70.1820">
    <property type="entry name" value="L1 transposable element, RRM domain"/>
    <property type="match status" value="1"/>
</dbReference>
<dbReference type="EMBL" id="JANPWB010000002">
    <property type="protein sequence ID" value="KAJ1206887.1"/>
    <property type="molecule type" value="Genomic_DNA"/>
</dbReference>
<dbReference type="Proteomes" id="UP001066276">
    <property type="component" value="Chromosome 1_2"/>
</dbReference>
<gene>
    <name evidence="1" type="ORF">NDU88_002280</name>
</gene>
<name>A0AAV7VZ78_PLEWA</name>
<sequence length="138" mass="15809">MEGMMGQILEETRAIKLSHEEARKETKDQFNQLNAHLTLLSALVAQTEQRVSDLENCKKQSVIFRVESELEELHFKLNDIENRSRCSNLRFIGVPEEIESSSSVTTIVTDLIYGCILLDKATTYEDLSIMRAYRVPSK</sequence>
<dbReference type="PANTHER" id="PTHR11505">
    <property type="entry name" value="L1 TRANSPOSABLE ELEMENT-RELATED"/>
    <property type="match status" value="1"/>
</dbReference>
<dbReference type="InterPro" id="IPR004244">
    <property type="entry name" value="Transposase_22"/>
</dbReference>
<evidence type="ECO:0000313" key="2">
    <source>
        <dbReference type="Proteomes" id="UP001066276"/>
    </source>
</evidence>
<protein>
    <submittedName>
        <fullName evidence="1">Uncharacterized protein</fullName>
    </submittedName>
</protein>
<evidence type="ECO:0000313" key="1">
    <source>
        <dbReference type="EMBL" id="KAJ1206887.1"/>
    </source>
</evidence>
<reference evidence="1" key="1">
    <citation type="journal article" date="2022" name="bioRxiv">
        <title>Sequencing and chromosome-scale assembly of the giantPleurodeles waltlgenome.</title>
        <authorList>
            <person name="Brown T."/>
            <person name="Elewa A."/>
            <person name="Iarovenko S."/>
            <person name="Subramanian E."/>
            <person name="Araus A.J."/>
            <person name="Petzold A."/>
            <person name="Susuki M."/>
            <person name="Suzuki K.-i.T."/>
            <person name="Hayashi T."/>
            <person name="Toyoda A."/>
            <person name="Oliveira C."/>
            <person name="Osipova E."/>
            <person name="Leigh N.D."/>
            <person name="Simon A."/>
            <person name="Yun M.H."/>
        </authorList>
    </citation>
    <scope>NUCLEOTIDE SEQUENCE</scope>
    <source>
        <strain evidence="1">20211129_DDA</strain>
        <tissue evidence="1">Liver</tissue>
    </source>
</reference>
<dbReference type="AlphaFoldDB" id="A0AAV7VZ78"/>
<keyword evidence="2" id="KW-1185">Reference proteome</keyword>
<proteinExistence type="predicted"/>
<comment type="caution">
    <text evidence="1">The sequence shown here is derived from an EMBL/GenBank/DDBJ whole genome shotgun (WGS) entry which is preliminary data.</text>
</comment>
<accession>A0AAV7VZ78</accession>
<organism evidence="1 2">
    <name type="scientific">Pleurodeles waltl</name>
    <name type="common">Iberian ribbed newt</name>
    <dbReference type="NCBI Taxonomy" id="8319"/>
    <lineage>
        <taxon>Eukaryota</taxon>
        <taxon>Metazoa</taxon>
        <taxon>Chordata</taxon>
        <taxon>Craniata</taxon>
        <taxon>Vertebrata</taxon>
        <taxon>Euteleostomi</taxon>
        <taxon>Amphibia</taxon>
        <taxon>Batrachia</taxon>
        <taxon>Caudata</taxon>
        <taxon>Salamandroidea</taxon>
        <taxon>Salamandridae</taxon>
        <taxon>Pleurodelinae</taxon>
        <taxon>Pleurodeles</taxon>
    </lineage>
</organism>